<evidence type="ECO:0000313" key="6">
    <source>
        <dbReference type="Proteomes" id="UP000515135"/>
    </source>
</evidence>
<feature type="domain" description="Methyltransferase FkbM" evidence="5">
    <location>
        <begin position="73"/>
        <end position="216"/>
    </location>
</feature>
<dbReference type="InterPro" id="IPR029063">
    <property type="entry name" value="SAM-dependent_MTases_sf"/>
</dbReference>
<gene>
    <name evidence="7" type="primary">LOC109472752</name>
</gene>
<dbReference type="PROSITE" id="PS51257">
    <property type="entry name" value="PROKAR_LIPOPROTEIN"/>
    <property type="match status" value="1"/>
</dbReference>
<sequence>MESPRSRHLFCVIAFLIGWFLGCIFTSHYTIFWDNKCSERPTPRREDSPYEGLPWMKPLARHSDGRPEKIFLDVGGNVASSVQMLRETYPGGKEFFVHSFELDPRMAPYFSPYPDHVLHCPIAASNKTGQMTAYAEAAWSPDIGLYHRKYVKWGGGTLFVRDDVKNDKDGGPQKLTHRHTVDTLDLSSWIQDNTRPEDYVVLKMDIEGGEFDVLEKMLEDGTFKWIDKYYGEWHLKWSVAGWSMEQKKKLIADLRKSITIPTLSWEGERRNYADFEAIQVPVPADVPGSPGTVISGCPGGVKRVTVTVQAGMNGKAACKLVETIAEHSSNLPATLFLYGDFVEAYPDLVARWAGRFTIGIRESQPFTHGHFAMMGANWVRMSLVSAILRHREVGLQPAYYLPDVMTARVRDVARGRGLRIIQPTVRFPPVNRTTNERLMTEENYYKFTDVMRVPRALRMLHDQLSPAGGVLTLDSDYPDSYLIAGYLLDYLYENSGFDIVSLSDCIEEKLK</sequence>
<evidence type="ECO:0000313" key="7">
    <source>
        <dbReference type="RefSeq" id="XP_019628155.1"/>
    </source>
</evidence>
<dbReference type="KEGG" id="bbel:109472752"/>
<feature type="transmembrane region" description="Helical" evidence="4">
    <location>
        <begin position="9"/>
        <end position="33"/>
    </location>
</feature>
<dbReference type="GO" id="GO:0005576">
    <property type="term" value="C:extracellular region"/>
    <property type="evidence" value="ECO:0007669"/>
    <property type="project" value="UniProtKB-SubCell"/>
</dbReference>
<dbReference type="Pfam" id="PF05050">
    <property type="entry name" value="Methyltransf_21"/>
    <property type="match status" value="1"/>
</dbReference>
<dbReference type="InterPro" id="IPR011330">
    <property type="entry name" value="Glyco_hydro/deAcase_b/a-brl"/>
</dbReference>
<name>A0A6P4YFZ7_BRABE</name>
<dbReference type="SUPFAM" id="SSF53335">
    <property type="entry name" value="S-adenosyl-L-methionine-dependent methyltransferases"/>
    <property type="match status" value="1"/>
</dbReference>
<dbReference type="Gene3D" id="3.20.20.370">
    <property type="entry name" value="Glycoside hydrolase/deacetylase"/>
    <property type="match status" value="1"/>
</dbReference>
<dbReference type="PANTHER" id="PTHR14093">
    <property type="entry name" value="HLA CLASS II GAMMA CHAIN"/>
    <property type="match status" value="1"/>
</dbReference>
<dbReference type="Gene3D" id="3.40.50.150">
    <property type="entry name" value="Vaccinia Virus protein VP39"/>
    <property type="match status" value="1"/>
</dbReference>
<evidence type="ECO:0000256" key="2">
    <source>
        <dbReference type="ARBA" id="ARBA00022525"/>
    </source>
</evidence>
<keyword evidence="3" id="KW-0325">Glycoprotein</keyword>
<keyword evidence="4" id="KW-0472">Membrane</keyword>
<evidence type="ECO:0000256" key="4">
    <source>
        <dbReference type="SAM" id="Phobius"/>
    </source>
</evidence>
<protein>
    <submittedName>
        <fullName evidence="7">Uncharacterized protein LOC109472752</fullName>
    </submittedName>
</protein>
<dbReference type="InterPro" id="IPR006342">
    <property type="entry name" value="FkbM_mtfrase"/>
</dbReference>
<dbReference type="GeneID" id="109472752"/>
<dbReference type="InterPro" id="IPR052001">
    <property type="entry name" value="MHC-II_Gamma/Thyroglobulin"/>
</dbReference>
<comment type="subcellular location">
    <subcellularLocation>
        <location evidence="1">Secreted</location>
    </subcellularLocation>
</comment>
<dbReference type="Proteomes" id="UP000515135">
    <property type="component" value="Unplaced"/>
</dbReference>
<proteinExistence type="predicted"/>
<keyword evidence="4" id="KW-1133">Transmembrane helix</keyword>
<organism evidence="6 7">
    <name type="scientific">Branchiostoma belcheri</name>
    <name type="common">Amphioxus</name>
    <dbReference type="NCBI Taxonomy" id="7741"/>
    <lineage>
        <taxon>Eukaryota</taxon>
        <taxon>Metazoa</taxon>
        <taxon>Chordata</taxon>
        <taxon>Cephalochordata</taxon>
        <taxon>Leptocardii</taxon>
        <taxon>Amphioxiformes</taxon>
        <taxon>Branchiostomatidae</taxon>
        <taxon>Branchiostoma</taxon>
    </lineage>
</organism>
<reference evidence="7" key="1">
    <citation type="submission" date="2025-08" db="UniProtKB">
        <authorList>
            <consortium name="RefSeq"/>
        </authorList>
    </citation>
    <scope>IDENTIFICATION</scope>
    <source>
        <tissue evidence="7">Gonad</tissue>
    </source>
</reference>
<dbReference type="RefSeq" id="XP_019628155.1">
    <property type="nucleotide sequence ID" value="XM_019772596.1"/>
</dbReference>
<evidence type="ECO:0000259" key="5">
    <source>
        <dbReference type="Pfam" id="PF05050"/>
    </source>
</evidence>
<keyword evidence="2" id="KW-0964">Secreted</keyword>
<evidence type="ECO:0000256" key="1">
    <source>
        <dbReference type="ARBA" id="ARBA00004613"/>
    </source>
</evidence>
<keyword evidence="6" id="KW-1185">Reference proteome</keyword>
<dbReference type="OrthoDB" id="10029037at2759"/>
<keyword evidence="4" id="KW-0812">Transmembrane</keyword>
<accession>A0A6P4YFZ7</accession>
<dbReference type="PANTHER" id="PTHR14093:SF21">
    <property type="entry name" value="EXPRESSED PROTEIN"/>
    <property type="match status" value="1"/>
</dbReference>
<evidence type="ECO:0000256" key="3">
    <source>
        <dbReference type="ARBA" id="ARBA00023180"/>
    </source>
</evidence>
<dbReference type="AlphaFoldDB" id="A0A6P4YFZ7"/>
<dbReference type="SUPFAM" id="SSF88713">
    <property type="entry name" value="Glycoside hydrolase/deacetylase"/>
    <property type="match status" value="1"/>
</dbReference>
<dbReference type="GO" id="GO:0005975">
    <property type="term" value="P:carbohydrate metabolic process"/>
    <property type="evidence" value="ECO:0007669"/>
    <property type="project" value="InterPro"/>
</dbReference>